<evidence type="ECO:0000256" key="1">
    <source>
        <dbReference type="SAM" id="MobiDB-lite"/>
    </source>
</evidence>
<dbReference type="EMBL" id="BQXS01008317">
    <property type="protein sequence ID" value="GKT29400.1"/>
    <property type="molecule type" value="Genomic_DNA"/>
</dbReference>
<comment type="caution">
    <text evidence="2">The sequence shown here is derived from an EMBL/GenBank/DDBJ whole genome shotgun (WGS) entry which is preliminary data.</text>
</comment>
<feature type="compositionally biased region" description="Polar residues" evidence="1">
    <location>
        <begin position="143"/>
        <end position="153"/>
    </location>
</feature>
<evidence type="ECO:0000313" key="3">
    <source>
        <dbReference type="Proteomes" id="UP001057375"/>
    </source>
</evidence>
<accession>A0ABQ5KDF1</accession>
<feature type="compositionally biased region" description="Polar residues" evidence="1">
    <location>
        <begin position="199"/>
        <end position="208"/>
    </location>
</feature>
<feature type="compositionally biased region" description="Pro residues" evidence="1">
    <location>
        <begin position="66"/>
        <end position="88"/>
    </location>
</feature>
<dbReference type="Proteomes" id="UP001057375">
    <property type="component" value="Unassembled WGS sequence"/>
</dbReference>
<feature type="compositionally biased region" description="Low complexity" evidence="1">
    <location>
        <begin position="1"/>
        <end position="27"/>
    </location>
</feature>
<sequence>MASPRSRLSSSSSSSSSSSTSSLPPDSRSGDTSGGLSEAFQSHSDIVAGPPASPNAILNPTTSTSNPPPPSLHSPSPPSEPFRTPPGEPSLESSVHLMDDSPAMDLRQQHARTAQESPSTLGRAVTFSDLVTVSTVPDCPSVPAQNVSGSGVDQSHDDPVAHEPLLPLVGPLASPSEHPPPRVSRSPHASPHTDRSPIVIQQVSSHPSGLSGRTAIPDAQDSNPSNPLDL</sequence>
<gene>
    <name evidence="2" type="ORF">ADUPG1_005249</name>
</gene>
<feature type="compositionally biased region" description="Polar residues" evidence="1">
    <location>
        <begin position="30"/>
        <end position="44"/>
    </location>
</feature>
<keyword evidence="3" id="KW-1185">Reference proteome</keyword>
<feature type="non-terminal residue" evidence="2">
    <location>
        <position position="230"/>
    </location>
</feature>
<feature type="compositionally biased region" description="Polar residues" evidence="1">
    <location>
        <begin position="220"/>
        <end position="230"/>
    </location>
</feature>
<reference evidence="2" key="1">
    <citation type="submission" date="2022-03" db="EMBL/GenBank/DDBJ databases">
        <title>Draft genome sequence of Aduncisulcus paluster, a free-living microaerophilic Fornicata.</title>
        <authorList>
            <person name="Yuyama I."/>
            <person name="Kume K."/>
            <person name="Tamura T."/>
            <person name="Inagaki Y."/>
            <person name="Hashimoto T."/>
        </authorList>
    </citation>
    <scope>NUCLEOTIDE SEQUENCE</scope>
    <source>
        <strain evidence="2">NY0171</strain>
    </source>
</reference>
<proteinExistence type="predicted"/>
<feature type="region of interest" description="Disordered" evidence="1">
    <location>
        <begin position="1"/>
        <end position="230"/>
    </location>
</feature>
<name>A0ABQ5KDF1_9EUKA</name>
<feature type="compositionally biased region" description="Polar residues" evidence="1">
    <location>
        <begin position="111"/>
        <end position="120"/>
    </location>
</feature>
<organism evidence="2 3">
    <name type="scientific">Aduncisulcus paluster</name>
    <dbReference type="NCBI Taxonomy" id="2918883"/>
    <lineage>
        <taxon>Eukaryota</taxon>
        <taxon>Metamonada</taxon>
        <taxon>Carpediemonas-like organisms</taxon>
        <taxon>Aduncisulcus</taxon>
    </lineage>
</organism>
<evidence type="ECO:0000313" key="2">
    <source>
        <dbReference type="EMBL" id="GKT29400.1"/>
    </source>
</evidence>
<protein>
    <submittedName>
        <fullName evidence="2">Uncharacterized protein</fullName>
    </submittedName>
</protein>